<dbReference type="AlphaFoldDB" id="A0A9X3CZE0"/>
<dbReference type="InterPro" id="IPR011006">
    <property type="entry name" value="CheY-like_superfamily"/>
</dbReference>
<comment type="caution">
    <text evidence="4">The sequence shown here is derived from an EMBL/GenBank/DDBJ whole genome shotgun (WGS) entry which is preliminary data.</text>
</comment>
<dbReference type="SUPFAM" id="SSF52172">
    <property type="entry name" value="CheY-like"/>
    <property type="match status" value="1"/>
</dbReference>
<gene>
    <name evidence="4" type="ORF">OQ279_15480</name>
</gene>
<dbReference type="RefSeq" id="WP_266070916.1">
    <property type="nucleotide sequence ID" value="NZ_JAPJDA010000030.1"/>
</dbReference>
<dbReference type="GO" id="GO:0000160">
    <property type="term" value="P:phosphorelay signal transduction system"/>
    <property type="evidence" value="ECO:0007669"/>
    <property type="project" value="InterPro"/>
</dbReference>
<sequence>MIKIPLRILLVEDNEADVLITLRTIRKLVEEPHIEVVEDLSSCRNKLINFIPDVVISDYNLPTCTGLEVLQLVQQKDPKLPFIFLTGTVHDEELAANTILAGASGFILKKHMNNLEDKLKPLLKQVVFRMSEKEEIRERLRQNKIAINQINDYLDNLKFDNREQKDNISKIKNAIKDFKAGRDEDNREA</sequence>
<dbReference type="Pfam" id="PF00072">
    <property type="entry name" value="Response_reg"/>
    <property type="match status" value="1"/>
</dbReference>
<proteinExistence type="predicted"/>
<dbReference type="PANTHER" id="PTHR44591:SF3">
    <property type="entry name" value="RESPONSE REGULATORY DOMAIN-CONTAINING PROTEIN"/>
    <property type="match status" value="1"/>
</dbReference>
<dbReference type="InterPro" id="IPR050595">
    <property type="entry name" value="Bact_response_regulator"/>
</dbReference>
<evidence type="ECO:0000259" key="3">
    <source>
        <dbReference type="PROSITE" id="PS50110"/>
    </source>
</evidence>
<dbReference type="SMART" id="SM00448">
    <property type="entry name" value="REC"/>
    <property type="match status" value="1"/>
</dbReference>
<evidence type="ECO:0000256" key="2">
    <source>
        <dbReference type="PROSITE-ProRule" id="PRU00169"/>
    </source>
</evidence>
<dbReference type="PROSITE" id="PS50110">
    <property type="entry name" value="RESPONSE_REGULATORY"/>
    <property type="match status" value="1"/>
</dbReference>
<dbReference type="Proteomes" id="UP001148482">
    <property type="component" value="Unassembled WGS sequence"/>
</dbReference>
<evidence type="ECO:0000256" key="1">
    <source>
        <dbReference type="ARBA" id="ARBA00022553"/>
    </source>
</evidence>
<feature type="modified residue" description="4-aspartylphosphate" evidence="2">
    <location>
        <position position="58"/>
    </location>
</feature>
<feature type="domain" description="Response regulatory" evidence="3">
    <location>
        <begin position="7"/>
        <end position="124"/>
    </location>
</feature>
<keyword evidence="1 2" id="KW-0597">Phosphoprotein</keyword>
<evidence type="ECO:0000313" key="5">
    <source>
        <dbReference type="Proteomes" id="UP001148482"/>
    </source>
</evidence>
<keyword evidence="5" id="KW-1185">Reference proteome</keyword>
<protein>
    <submittedName>
        <fullName evidence="4">Response regulator</fullName>
    </submittedName>
</protein>
<evidence type="ECO:0000313" key="4">
    <source>
        <dbReference type="EMBL" id="MCX2839548.1"/>
    </source>
</evidence>
<accession>A0A9X3CZE0</accession>
<organism evidence="4 5">
    <name type="scientific">Salinimicrobium profundisediminis</name>
    <dbReference type="NCBI Taxonomy" id="2994553"/>
    <lineage>
        <taxon>Bacteria</taxon>
        <taxon>Pseudomonadati</taxon>
        <taxon>Bacteroidota</taxon>
        <taxon>Flavobacteriia</taxon>
        <taxon>Flavobacteriales</taxon>
        <taxon>Flavobacteriaceae</taxon>
        <taxon>Salinimicrobium</taxon>
    </lineage>
</organism>
<name>A0A9X3CZE0_9FLAO</name>
<dbReference type="Gene3D" id="3.40.50.2300">
    <property type="match status" value="1"/>
</dbReference>
<dbReference type="PANTHER" id="PTHR44591">
    <property type="entry name" value="STRESS RESPONSE REGULATOR PROTEIN 1"/>
    <property type="match status" value="1"/>
</dbReference>
<dbReference type="CDD" id="cd00156">
    <property type="entry name" value="REC"/>
    <property type="match status" value="1"/>
</dbReference>
<reference evidence="4" key="1">
    <citation type="submission" date="2022-11" db="EMBL/GenBank/DDBJ databases">
        <title>Salinimicrobium profundisediminis sp. nov., isolated from deep-sea sediment of the Mariana Trench.</title>
        <authorList>
            <person name="Fu H."/>
        </authorList>
    </citation>
    <scope>NUCLEOTIDE SEQUENCE</scope>
    <source>
        <strain evidence="4">MT39</strain>
    </source>
</reference>
<dbReference type="InterPro" id="IPR001789">
    <property type="entry name" value="Sig_transdc_resp-reg_receiver"/>
</dbReference>
<dbReference type="EMBL" id="JAPJDA010000030">
    <property type="protein sequence ID" value="MCX2839548.1"/>
    <property type="molecule type" value="Genomic_DNA"/>
</dbReference>